<evidence type="ECO:0000313" key="5">
    <source>
        <dbReference type="Proteomes" id="UP000297429"/>
    </source>
</evidence>
<keyword evidence="5" id="KW-1185">Reference proteome</keyword>
<gene>
    <name evidence="2" type="ORF">BCL90_1800</name>
    <name evidence="3" type="ORF">E3V97_07990</name>
</gene>
<dbReference type="GO" id="GO:0016829">
    <property type="term" value="F:lyase activity"/>
    <property type="evidence" value="ECO:0007669"/>
    <property type="project" value="UniProtKB-KW"/>
</dbReference>
<dbReference type="InterPro" id="IPR029068">
    <property type="entry name" value="Glyas_Bleomycin-R_OHBP_Dase"/>
</dbReference>
<dbReference type="Proteomes" id="UP000273898">
    <property type="component" value="Unassembled WGS sequence"/>
</dbReference>
<dbReference type="OrthoDB" id="4762357at2"/>
<sequence length="122" mass="14175">MKLSRIILFGNDIGALKVFYQSIFNFSLIEEIENEWLVFNAGVIEIAFHRIGESFRNEDSFRAESNVKLVFSIEEDIEEVRKRLIERGAKMKDIKSFEGIDFLFCDGEDIEGNIFQLSQKKA</sequence>
<evidence type="ECO:0000259" key="1">
    <source>
        <dbReference type="PROSITE" id="PS51819"/>
    </source>
</evidence>
<evidence type="ECO:0000313" key="2">
    <source>
        <dbReference type="EMBL" id="RLJ76757.1"/>
    </source>
</evidence>
<dbReference type="PROSITE" id="PS51819">
    <property type="entry name" value="VOC"/>
    <property type="match status" value="1"/>
</dbReference>
<dbReference type="RefSeq" id="WP_121283617.1">
    <property type="nucleotide sequence ID" value="NZ_RCCK01000011.1"/>
</dbReference>
<protein>
    <submittedName>
        <fullName evidence="2">Putative enzyme related to lactoylglutathione lyase</fullName>
    </submittedName>
    <submittedName>
        <fullName evidence="3">VOC family protein</fullName>
    </submittedName>
</protein>
<dbReference type="Gene3D" id="3.10.180.10">
    <property type="entry name" value="2,3-Dihydroxybiphenyl 1,2-Dioxygenase, domain 1"/>
    <property type="match status" value="1"/>
</dbReference>
<name>A0A497Y3X3_9SPHI</name>
<accession>A0A497Y3X3</accession>
<dbReference type="EMBL" id="SOPX01000001">
    <property type="protein sequence ID" value="TFB33973.1"/>
    <property type="molecule type" value="Genomic_DNA"/>
</dbReference>
<comment type="caution">
    <text evidence="2">The sequence shown here is derived from an EMBL/GenBank/DDBJ whole genome shotgun (WGS) entry which is preliminary data.</text>
</comment>
<dbReference type="EMBL" id="RCCK01000011">
    <property type="protein sequence ID" value="RLJ76757.1"/>
    <property type="molecule type" value="Genomic_DNA"/>
</dbReference>
<dbReference type="AlphaFoldDB" id="A0A497Y3X3"/>
<organism evidence="2 4">
    <name type="scientific">Pedobacter alluvionis</name>
    <dbReference type="NCBI Taxonomy" id="475253"/>
    <lineage>
        <taxon>Bacteria</taxon>
        <taxon>Pseudomonadati</taxon>
        <taxon>Bacteroidota</taxon>
        <taxon>Sphingobacteriia</taxon>
        <taxon>Sphingobacteriales</taxon>
        <taxon>Sphingobacteriaceae</taxon>
        <taxon>Pedobacter</taxon>
    </lineage>
</organism>
<dbReference type="Proteomes" id="UP000297429">
    <property type="component" value="Unassembled WGS sequence"/>
</dbReference>
<evidence type="ECO:0000313" key="3">
    <source>
        <dbReference type="EMBL" id="TFB33973.1"/>
    </source>
</evidence>
<dbReference type="InterPro" id="IPR037523">
    <property type="entry name" value="VOC_core"/>
</dbReference>
<reference evidence="2 4" key="1">
    <citation type="submission" date="2018-10" db="EMBL/GenBank/DDBJ databases">
        <title>Genomic Encyclopedia of Archaeal and Bacterial Type Strains, Phase II (KMG-II): from individual species to whole genera.</title>
        <authorList>
            <person name="Goeker M."/>
        </authorList>
    </citation>
    <scope>NUCLEOTIDE SEQUENCE [LARGE SCALE GENOMIC DNA]</scope>
    <source>
        <strain evidence="2 4">DSM 19624</strain>
    </source>
</reference>
<keyword evidence="2" id="KW-0456">Lyase</keyword>
<proteinExistence type="predicted"/>
<dbReference type="SUPFAM" id="SSF54593">
    <property type="entry name" value="Glyoxalase/Bleomycin resistance protein/Dihydroxybiphenyl dioxygenase"/>
    <property type="match status" value="1"/>
</dbReference>
<feature type="domain" description="VOC" evidence="1">
    <location>
        <begin position="2"/>
        <end position="120"/>
    </location>
</feature>
<evidence type="ECO:0000313" key="4">
    <source>
        <dbReference type="Proteomes" id="UP000273898"/>
    </source>
</evidence>
<reference evidence="3 5" key="2">
    <citation type="submission" date="2019-03" db="EMBL/GenBank/DDBJ databases">
        <authorList>
            <person name="He R.-H."/>
        </authorList>
    </citation>
    <scope>NUCLEOTIDE SEQUENCE [LARGE SCALE GENOMIC DNA]</scope>
    <source>
        <strain evidence="3 5">DSM 19624</strain>
    </source>
</reference>